<dbReference type="PANTHER" id="PTHR35342">
    <property type="entry name" value="TRICARBOXYLIC TRANSPORT PROTEIN"/>
    <property type="match status" value="1"/>
</dbReference>
<dbReference type="STRING" id="692370.A6F68_02718"/>
<feature type="transmembrane region" description="Helical" evidence="1">
    <location>
        <begin position="23"/>
        <end position="42"/>
    </location>
</feature>
<keyword evidence="4" id="KW-1185">Reference proteome</keyword>
<feature type="transmembrane region" description="Helical" evidence="1">
    <location>
        <begin position="111"/>
        <end position="144"/>
    </location>
</feature>
<dbReference type="RefSeq" id="WP_067681158.1">
    <property type="nucleotide sequence ID" value="NZ_CP016591.1"/>
</dbReference>
<feature type="transmembrane region" description="Helical" evidence="1">
    <location>
        <begin position="173"/>
        <end position="191"/>
    </location>
</feature>
<keyword evidence="1" id="KW-0812">Transmembrane</keyword>
<feature type="transmembrane region" description="Helical" evidence="1">
    <location>
        <begin position="416"/>
        <end position="444"/>
    </location>
</feature>
<dbReference type="OrthoDB" id="7232499at2"/>
<accession>A0A1B2AGH2</accession>
<evidence type="ECO:0000313" key="3">
    <source>
        <dbReference type="EMBL" id="ANY21208.1"/>
    </source>
</evidence>
<feature type="transmembrane region" description="Helical" evidence="1">
    <location>
        <begin position="321"/>
        <end position="344"/>
    </location>
</feature>
<evidence type="ECO:0000256" key="1">
    <source>
        <dbReference type="SAM" id="Phobius"/>
    </source>
</evidence>
<dbReference type="InterPro" id="IPR002823">
    <property type="entry name" value="DUF112_TM"/>
</dbReference>
<dbReference type="PATRIC" id="fig|692370.5.peg.2727"/>
<feature type="transmembrane region" description="Helical" evidence="1">
    <location>
        <begin position="260"/>
        <end position="282"/>
    </location>
</feature>
<feature type="transmembrane region" description="Helical" evidence="1">
    <location>
        <begin position="464"/>
        <end position="486"/>
    </location>
</feature>
<organism evidence="3 4">
    <name type="scientific">Tsuneonella dongtanensis</name>
    <dbReference type="NCBI Taxonomy" id="692370"/>
    <lineage>
        <taxon>Bacteria</taxon>
        <taxon>Pseudomonadati</taxon>
        <taxon>Pseudomonadota</taxon>
        <taxon>Alphaproteobacteria</taxon>
        <taxon>Sphingomonadales</taxon>
        <taxon>Erythrobacteraceae</taxon>
        <taxon>Tsuneonella</taxon>
    </lineage>
</organism>
<dbReference type="EMBL" id="CP016591">
    <property type="protein sequence ID" value="ANY21208.1"/>
    <property type="molecule type" value="Genomic_DNA"/>
</dbReference>
<feature type="transmembrane region" description="Helical" evidence="1">
    <location>
        <begin position="389"/>
        <end position="409"/>
    </location>
</feature>
<dbReference type="KEGG" id="ado:A6F68_02718"/>
<gene>
    <name evidence="3" type="ORF">A6F68_02718</name>
</gene>
<dbReference type="PANTHER" id="PTHR35342:SF5">
    <property type="entry name" value="TRICARBOXYLIC TRANSPORT PROTEIN"/>
    <property type="match status" value="1"/>
</dbReference>
<feature type="domain" description="DUF112" evidence="2">
    <location>
        <begin position="23"/>
        <end position="441"/>
    </location>
</feature>
<dbReference type="Proteomes" id="UP000092932">
    <property type="component" value="Chromosome"/>
</dbReference>
<protein>
    <submittedName>
        <fullName evidence="3">Tripartite tricarboxylate transporter TctA family protein</fullName>
    </submittedName>
</protein>
<feature type="transmembrane region" description="Helical" evidence="1">
    <location>
        <begin position="150"/>
        <end position="166"/>
    </location>
</feature>
<dbReference type="Pfam" id="PF01970">
    <property type="entry name" value="TctA"/>
    <property type="match status" value="1"/>
</dbReference>
<name>A0A1B2AGH2_9SPHN</name>
<keyword evidence="1" id="KW-0472">Membrane</keyword>
<proteinExistence type="predicted"/>
<feature type="transmembrane region" description="Helical" evidence="1">
    <location>
        <begin position="203"/>
        <end position="227"/>
    </location>
</feature>
<evidence type="ECO:0000259" key="2">
    <source>
        <dbReference type="Pfam" id="PF01970"/>
    </source>
</evidence>
<evidence type="ECO:0000313" key="4">
    <source>
        <dbReference type="Proteomes" id="UP000092932"/>
    </source>
</evidence>
<sequence length="506" mass="52252">MDLTSLIANMSAGFGVALSPDKLVFGLLGVLIGTAVGVLPGLGPSVAIALLLPLTFGLEPTTAFILFGGIYYGTMYGGSTTSILINTPGDAAASVSTFEGYPMAKKGLGGVALATSAIGSFIGGTFATFMLMLAASSLAAATLWFGPPEYFAMMVLALAMVTGMAGRSLPRALLALSIGLGLAMVGIDMQTGANRLTFGVQELYGGIDIALGAVGLFAVGEALWLIAAPPGGATERLPTNRLLLTLDEWRRSAIPWLRGTVVGFLSGLLPGTGATFATFLSYGVERKFSKHPEQFGKGAIEGLAGPEAANNAAAGASMVPLLALGIPGSATTAIMLVAFQLYGLQPGPTLMETNKDLVWGLIASLYVANVLLVILNLPLVGLWVQLLRIPKGLLTAIILVFSTVGAYSLQGSLGDVVIVWLLGIAAFLLRRFGVPIAPVLLGLVLGPMLEQDLRRTLAMSSGDFGIFLTRPIALGVFALIAVLAVYRLVGVLRLRKAAAEARLAST</sequence>
<reference evidence="3 4" key="1">
    <citation type="submission" date="2016-07" db="EMBL/GenBank/DDBJ databases">
        <title>Complete genome sequence of Altererythrobacter dongtanensis KCTC 22672, a type strain with esterase isolated from tidal flat.</title>
        <authorList>
            <person name="Cheng H."/>
            <person name="Wu Y.-H."/>
            <person name="Zhou P."/>
            <person name="Huo Y.-Y."/>
            <person name="Wang C.-S."/>
            <person name="Xu X.-W."/>
        </authorList>
    </citation>
    <scope>NUCLEOTIDE SEQUENCE [LARGE SCALE GENOMIC DNA]</scope>
    <source>
        <strain evidence="3 4">KCTC 22672</strain>
    </source>
</reference>
<dbReference type="AlphaFoldDB" id="A0A1B2AGH2"/>
<feature type="transmembrane region" description="Helical" evidence="1">
    <location>
        <begin position="356"/>
        <end position="377"/>
    </location>
</feature>
<keyword evidence="1" id="KW-1133">Transmembrane helix</keyword>